<accession>A0ABN1IUM1</accession>
<dbReference type="EMBL" id="BAAAEU010000024">
    <property type="protein sequence ID" value="GAA0721644.1"/>
    <property type="molecule type" value="Genomic_DNA"/>
</dbReference>
<name>A0ABN1IUM1_9GAMM</name>
<evidence type="ECO:0000313" key="2">
    <source>
        <dbReference type="Proteomes" id="UP001501523"/>
    </source>
</evidence>
<keyword evidence="2" id="KW-1185">Reference proteome</keyword>
<dbReference type="GO" id="GO:0003677">
    <property type="term" value="F:DNA binding"/>
    <property type="evidence" value="ECO:0007669"/>
    <property type="project" value="UniProtKB-KW"/>
</dbReference>
<comment type="caution">
    <text evidence="1">The sequence shown here is derived from an EMBL/GenBank/DDBJ whole genome shotgun (WGS) entry which is preliminary data.</text>
</comment>
<keyword evidence="1" id="KW-0238">DNA-binding</keyword>
<dbReference type="Proteomes" id="UP001501523">
    <property type="component" value="Unassembled WGS sequence"/>
</dbReference>
<reference evidence="1 2" key="1">
    <citation type="journal article" date="2019" name="Int. J. Syst. Evol. Microbiol.">
        <title>The Global Catalogue of Microorganisms (GCM) 10K type strain sequencing project: providing services to taxonomists for standard genome sequencing and annotation.</title>
        <authorList>
            <consortium name="The Broad Institute Genomics Platform"/>
            <consortium name="The Broad Institute Genome Sequencing Center for Infectious Disease"/>
            <person name="Wu L."/>
            <person name="Ma J."/>
        </authorList>
    </citation>
    <scope>NUCLEOTIDE SEQUENCE [LARGE SCALE GENOMIC DNA]</scope>
    <source>
        <strain evidence="1 2">JCM 15421</strain>
    </source>
</reference>
<protein>
    <submittedName>
        <fullName evidence="1">MmcQ/YjbR family DNA-binding protein</fullName>
    </submittedName>
</protein>
<gene>
    <name evidence="1" type="ORF">GCM10009105_32160</name>
</gene>
<organism evidence="1 2">
    <name type="scientific">Dokdonella soli</name>
    <dbReference type="NCBI Taxonomy" id="529810"/>
    <lineage>
        <taxon>Bacteria</taxon>
        <taxon>Pseudomonadati</taxon>
        <taxon>Pseudomonadota</taxon>
        <taxon>Gammaproteobacteria</taxon>
        <taxon>Lysobacterales</taxon>
        <taxon>Rhodanobacteraceae</taxon>
        <taxon>Dokdonella</taxon>
    </lineage>
</organism>
<proteinExistence type="predicted"/>
<dbReference type="RefSeq" id="WP_343792968.1">
    <property type="nucleotide sequence ID" value="NZ_BAAAEU010000024.1"/>
</dbReference>
<sequence>MASQSDVRRIALSLPETREEEDRFAFSVLNGRKYKGFAWVWLERVQPRKARVPCHDVLAVRVANLDAKEILLISDQRKFFTEPHYDGFPAVLVRLKEIGRTELRELLIEAWAAQAPKALLVKFKGDPLPAI</sequence>
<evidence type="ECO:0000313" key="1">
    <source>
        <dbReference type="EMBL" id="GAA0721644.1"/>
    </source>
</evidence>